<keyword evidence="2" id="KW-1185">Reference proteome</keyword>
<organism evidence="1">
    <name type="scientific">Oryza brachyantha</name>
    <name type="common">malo sina</name>
    <dbReference type="NCBI Taxonomy" id="4533"/>
    <lineage>
        <taxon>Eukaryota</taxon>
        <taxon>Viridiplantae</taxon>
        <taxon>Streptophyta</taxon>
        <taxon>Embryophyta</taxon>
        <taxon>Tracheophyta</taxon>
        <taxon>Spermatophyta</taxon>
        <taxon>Magnoliopsida</taxon>
        <taxon>Liliopsida</taxon>
        <taxon>Poales</taxon>
        <taxon>Poaceae</taxon>
        <taxon>BOP clade</taxon>
        <taxon>Oryzoideae</taxon>
        <taxon>Oryzeae</taxon>
        <taxon>Oryzinae</taxon>
        <taxon>Oryza</taxon>
    </lineage>
</organism>
<dbReference type="Gene3D" id="2.120.10.80">
    <property type="entry name" value="Kelch-type beta propeller"/>
    <property type="match status" value="1"/>
</dbReference>
<dbReference type="HOGENOM" id="CLU_1799440_0_0_1"/>
<reference evidence="1" key="2">
    <citation type="submission" date="2013-04" db="UniProtKB">
        <authorList>
            <consortium name="EnsemblPlants"/>
        </authorList>
    </citation>
    <scope>IDENTIFICATION</scope>
</reference>
<dbReference type="Pfam" id="PF01344">
    <property type="entry name" value="Kelch_1"/>
    <property type="match status" value="1"/>
</dbReference>
<dbReference type="InterPro" id="IPR015915">
    <property type="entry name" value="Kelch-typ_b-propeller"/>
</dbReference>
<accession>J3LX57</accession>
<dbReference type="STRING" id="4533.J3LX57"/>
<reference evidence="1" key="1">
    <citation type="journal article" date="2013" name="Nat. Commun.">
        <title>Whole-genome sequencing of Oryza brachyantha reveals mechanisms underlying Oryza genome evolution.</title>
        <authorList>
            <person name="Chen J."/>
            <person name="Huang Q."/>
            <person name="Gao D."/>
            <person name="Wang J."/>
            <person name="Lang Y."/>
            <person name="Liu T."/>
            <person name="Li B."/>
            <person name="Bai Z."/>
            <person name="Luis Goicoechea J."/>
            <person name="Liang C."/>
            <person name="Chen C."/>
            <person name="Zhang W."/>
            <person name="Sun S."/>
            <person name="Liao Y."/>
            <person name="Zhang X."/>
            <person name="Yang L."/>
            <person name="Song C."/>
            <person name="Wang M."/>
            <person name="Shi J."/>
            <person name="Liu G."/>
            <person name="Liu J."/>
            <person name="Zhou H."/>
            <person name="Zhou W."/>
            <person name="Yu Q."/>
            <person name="An N."/>
            <person name="Chen Y."/>
            <person name="Cai Q."/>
            <person name="Wang B."/>
            <person name="Liu B."/>
            <person name="Min J."/>
            <person name="Huang Y."/>
            <person name="Wu H."/>
            <person name="Li Z."/>
            <person name="Zhang Y."/>
            <person name="Yin Y."/>
            <person name="Song W."/>
            <person name="Jiang J."/>
            <person name="Jackson S.A."/>
            <person name="Wing R.A."/>
            <person name="Wang J."/>
            <person name="Chen M."/>
        </authorList>
    </citation>
    <scope>NUCLEOTIDE SEQUENCE [LARGE SCALE GENOMIC DNA]</scope>
    <source>
        <strain evidence="1">cv. IRGC 101232</strain>
    </source>
</reference>
<dbReference type="Gramene" id="OB04G17320.1">
    <property type="protein sequence ID" value="OB04G17320.1"/>
    <property type="gene ID" value="OB04G17320"/>
</dbReference>
<sequence length="144" mass="15554">MPGLTKSGFGVVVLDGKLFVMAGYVVEYGKESVSDEVYQYDSSSEQISNLSIITPMPSSTDGCSACLEWRNPPARDLQHLGRKIPAARASTLFSLGVLLHGELLLLLLSREEEPGWVSDADVRSPGLRLQDLNGAPAVRAVLRP</sequence>
<name>J3LX57_ORYBR</name>
<evidence type="ECO:0000313" key="2">
    <source>
        <dbReference type="Proteomes" id="UP000006038"/>
    </source>
</evidence>
<proteinExistence type="predicted"/>
<dbReference type="SUPFAM" id="SSF117281">
    <property type="entry name" value="Kelch motif"/>
    <property type="match status" value="1"/>
</dbReference>
<dbReference type="InterPro" id="IPR006652">
    <property type="entry name" value="Kelch_1"/>
</dbReference>
<dbReference type="Proteomes" id="UP000006038">
    <property type="component" value="Chromosome 4"/>
</dbReference>
<dbReference type="AlphaFoldDB" id="J3LX57"/>
<dbReference type="EnsemblPlants" id="OB04G17320.1">
    <property type="protein sequence ID" value="OB04G17320.1"/>
    <property type="gene ID" value="OB04G17320"/>
</dbReference>
<evidence type="ECO:0000313" key="1">
    <source>
        <dbReference type="EnsemblPlants" id="OB04G17320.1"/>
    </source>
</evidence>
<protein>
    <submittedName>
        <fullName evidence="1">Uncharacterized protein</fullName>
    </submittedName>
</protein>